<dbReference type="Proteomes" id="UP001188597">
    <property type="component" value="Unassembled WGS sequence"/>
</dbReference>
<dbReference type="GO" id="GO:0005524">
    <property type="term" value="F:ATP binding"/>
    <property type="evidence" value="ECO:0007669"/>
    <property type="project" value="InterPro"/>
</dbReference>
<dbReference type="SUPFAM" id="SSF52540">
    <property type="entry name" value="P-loop containing nucleoside triphosphate hydrolases"/>
    <property type="match status" value="1"/>
</dbReference>
<keyword evidence="3" id="KW-1185">Reference proteome</keyword>
<comment type="caution">
    <text evidence="2">The sequence shown here is derived from an EMBL/GenBank/DDBJ whole genome shotgun (WGS) entry which is preliminary data.</text>
</comment>
<gene>
    <name evidence="2" type="ORF">RJ639_032357</name>
</gene>
<proteinExistence type="predicted"/>
<reference evidence="2" key="1">
    <citation type="submission" date="2022-12" db="EMBL/GenBank/DDBJ databases">
        <title>Draft genome assemblies for two species of Escallonia (Escalloniales).</title>
        <authorList>
            <person name="Chanderbali A."/>
            <person name="Dervinis C."/>
            <person name="Anghel I."/>
            <person name="Soltis D."/>
            <person name="Soltis P."/>
            <person name="Zapata F."/>
        </authorList>
    </citation>
    <scope>NUCLEOTIDE SEQUENCE</scope>
    <source>
        <strain evidence="2">UCBG64.0493</strain>
        <tissue evidence="2">Leaf</tissue>
    </source>
</reference>
<dbReference type="AlphaFoldDB" id="A0AA88WWC1"/>
<sequence length="86" mass="9136">MEPPGTGKNLLASAVAGEAGLPFFSCAAPEFVELFVVSRVRDLFEKTKSKAPCIVLIDEVFRRIGWQRGAGLGGGNGERSRPVIGC</sequence>
<dbReference type="PANTHER" id="PTHR23076">
    <property type="entry name" value="METALLOPROTEASE M41 FTSH"/>
    <property type="match status" value="1"/>
</dbReference>
<feature type="domain" description="ATPase AAA-type core" evidence="1">
    <location>
        <begin position="3"/>
        <end position="60"/>
    </location>
</feature>
<dbReference type="PANTHER" id="PTHR23076:SF113">
    <property type="entry name" value="ATP-DEPENDENT ZINC METALLOPROTEASE FTSH 1, CHLOROPLASTIC-RELATED"/>
    <property type="match status" value="1"/>
</dbReference>
<dbReference type="EMBL" id="JAVXUP010000187">
    <property type="protein sequence ID" value="KAK3034957.1"/>
    <property type="molecule type" value="Genomic_DNA"/>
</dbReference>
<accession>A0AA88WWC1</accession>
<evidence type="ECO:0000259" key="1">
    <source>
        <dbReference type="Pfam" id="PF00004"/>
    </source>
</evidence>
<dbReference type="GO" id="GO:0004176">
    <property type="term" value="F:ATP-dependent peptidase activity"/>
    <property type="evidence" value="ECO:0007669"/>
    <property type="project" value="TreeGrafter"/>
</dbReference>
<dbReference type="GO" id="GO:0009535">
    <property type="term" value="C:chloroplast thylakoid membrane"/>
    <property type="evidence" value="ECO:0007669"/>
    <property type="project" value="TreeGrafter"/>
</dbReference>
<dbReference type="InterPro" id="IPR003959">
    <property type="entry name" value="ATPase_AAA_core"/>
</dbReference>
<dbReference type="Gene3D" id="3.40.50.300">
    <property type="entry name" value="P-loop containing nucleotide triphosphate hydrolases"/>
    <property type="match status" value="1"/>
</dbReference>
<evidence type="ECO:0000313" key="2">
    <source>
        <dbReference type="EMBL" id="KAK3034957.1"/>
    </source>
</evidence>
<dbReference type="InterPro" id="IPR027417">
    <property type="entry name" value="P-loop_NTPase"/>
</dbReference>
<name>A0AA88WWC1_9ASTE</name>
<dbReference type="GO" id="GO:0006508">
    <property type="term" value="P:proteolysis"/>
    <property type="evidence" value="ECO:0007669"/>
    <property type="project" value="TreeGrafter"/>
</dbReference>
<protein>
    <recommendedName>
        <fullName evidence="1">ATPase AAA-type core domain-containing protein</fullName>
    </recommendedName>
</protein>
<dbReference type="GO" id="GO:0016887">
    <property type="term" value="F:ATP hydrolysis activity"/>
    <property type="evidence" value="ECO:0007669"/>
    <property type="project" value="InterPro"/>
</dbReference>
<dbReference type="Pfam" id="PF00004">
    <property type="entry name" value="AAA"/>
    <property type="match status" value="1"/>
</dbReference>
<evidence type="ECO:0000313" key="3">
    <source>
        <dbReference type="Proteomes" id="UP001188597"/>
    </source>
</evidence>
<organism evidence="2 3">
    <name type="scientific">Escallonia herrerae</name>
    <dbReference type="NCBI Taxonomy" id="1293975"/>
    <lineage>
        <taxon>Eukaryota</taxon>
        <taxon>Viridiplantae</taxon>
        <taxon>Streptophyta</taxon>
        <taxon>Embryophyta</taxon>
        <taxon>Tracheophyta</taxon>
        <taxon>Spermatophyta</taxon>
        <taxon>Magnoliopsida</taxon>
        <taxon>eudicotyledons</taxon>
        <taxon>Gunneridae</taxon>
        <taxon>Pentapetalae</taxon>
        <taxon>asterids</taxon>
        <taxon>campanulids</taxon>
        <taxon>Escalloniales</taxon>
        <taxon>Escalloniaceae</taxon>
        <taxon>Escallonia</taxon>
    </lineage>
</organism>